<evidence type="ECO:0000256" key="1">
    <source>
        <dbReference type="ARBA" id="ARBA00004141"/>
    </source>
</evidence>
<dbReference type="InterPro" id="IPR000620">
    <property type="entry name" value="EamA_dom"/>
</dbReference>
<comment type="caution">
    <text evidence="7">The sequence shown here is derived from an EMBL/GenBank/DDBJ whole genome shotgun (WGS) entry which is preliminary data.</text>
</comment>
<dbReference type="InterPro" id="IPR050638">
    <property type="entry name" value="AA-Vitamin_Transporters"/>
</dbReference>
<feature type="transmembrane region" description="Helical" evidence="5">
    <location>
        <begin position="229"/>
        <end position="248"/>
    </location>
</feature>
<keyword evidence="3 5" id="KW-1133">Transmembrane helix</keyword>
<gene>
    <name evidence="7" type="ORF">DFP88_101863</name>
</gene>
<evidence type="ECO:0000259" key="6">
    <source>
        <dbReference type="Pfam" id="PF00892"/>
    </source>
</evidence>
<sequence>MAGPSACNATVMADQKSLSPLAWLQMAALASIWGAVFLATSVALRETGPFWVVAVRCCGGAAVLWLVLLARRGTLPARGDWGSLLVMGITNNLLPFSLLAWAQTQVESGLVAILNASTAIFGVLFAALFFADERLGARRGIGVALGFSGVVLAIGPEALRGLDPRALGQIAVIGATLGYAVSGIWARKRLAHLPPLTVAAGMTACGGAMALPLAFWIEGVPVLPSVQGLLALSYVAFVATGLAFLLFYRIMATAGAGNTLLVTLLVAPIALVLGALILGEALPPQDYLGFALLASGLAVIDGRILRRVQIAMAPSGKPR</sequence>
<feature type="transmembrane region" description="Helical" evidence="5">
    <location>
        <begin position="108"/>
        <end position="130"/>
    </location>
</feature>
<feature type="transmembrane region" description="Helical" evidence="5">
    <location>
        <begin position="166"/>
        <end position="186"/>
    </location>
</feature>
<accession>A0A318T0D6</accession>
<organism evidence="7 8">
    <name type="scientific">Pseudoroseicyclus aestuarii</name>
    <dbReference type="NCBI Taxonomy" id="1795041"/>
    <lineage>
        <taxon>Bacteria</taxon>
        <taxon>Pseudomonadati</taxon>
        <taxon>Pseudomonadota</taxon>
        <taxon>Alphaproteobacteria</taxon>
        <taxon>Rhodobacterales</taxon>
        <taxon>Paracoccaceae</taxon>
        <taxon>Pseudoroseicyclus</taxon>
    </lineage>
</organism>
<evidence type="ECO:0000256" key="4">
    <source>
        <dbReference type="ARBA" id="ARBA00023136"/>
    </source>
</evidence>
<evidence type="ECO:0000313" key="8">
    <source>
        <dbReference type="Proteomes" id="UP000248311"/>
    </source>
</evidence>
<keyword evidence="2 5" id="KW-0812">Transmembrane</keyword>
<evidence type="ECO:0000256" key="2">
    <source>
        <dbReference type="ARBA" id="ARBA00022692"/>
    </source>
</evidence>
<evidence type="ECO:0000313" key="7">
    <source>
        <dbReference type="EMBL" id="PYE86186.1"/>
    </source>
</evidence>
<feature type="transmembrane region" description="Helical" evidence="5">
    <location>
        <begin position="260"/>
        <end position="281"/>
    </location>
</feature>
<dbReference type="SUPFAM" id="SSF103481">
    <property type="entry name" value="Multidrug resistance efflux transporter EmrE"/>
    <property type="match status" value="2"/>
</dbReference>
<feature type="domain" description="EamA" evidence="6">
    <location>
        <begin position="26"/>
        <end position="153"/>
    </location>
</feature>
<keyword evidence="8" id="KW-1185">Reference proteome</keyword>
<reference evidence="7 8" key="1">
    <citation type="submission" date="2018-06" db="EMBL/GenBank/DDBJ databases">
        <title>Genomic Encyclopedia of Type Strains, Phase III (KMG-III): the genomes of soil and plant-associated and newly described type strains.</title>
        <authorList>
            <person name="Whitman W."/>
        </authorList>
    </citation>
    <scope>NUCLEOTIDE SEQUENCE [LARGE SCALE GENOMIC DNA]</scope>
    <source>
        <strain evidence="7 8">CECT 9025</strain>
    </source>
</reference>
<dbReference type="GO" id="GO:0016020">
    <property type="term" value="C:membrane"/>
    <property type="evidence" value="ECO:0007669"/>
    <property type="project" value="UniProtKB-SubCell"/>
</dbReference>
<feature type="domain" description="EamA" evidence="6">
    <location>
        <begin position="167"/>
        <end position="300"/>
    </location>
</feature>
<feature type="transmembrane region" description="Helical" evidence="5">
    <location>
        <begin position="287"/>
        <end position="305"/>
    </location>
</feature>
<feature type="transmembrane region" description="Helical" evidence="5">
    <location>
        <begin position="50"/>
        <end position="69"/>
    </location>
</feature>
<dbReference type="PANTHER" id="PTHR32322">
    <property type="entry name" value="INNER MEMBRANE TRANSPORTER"/>
    <property type="match status" value="1"/>
</dbReference>
<keyword evidence="4 5" id="KW-0472">Membrane</keyword>
<feature type="transmembrane region" description="Helical" evidence="5">
    <location>
        <begin position="81"/>
        <end position="102"/>
    </location>
</feature>
<dbReference type="EMBL" id="QJTE01000001">
    <property type="protein sequence ID" value="PYE86186.1"/>
    <property type="molecule type" value="Genomic_DNA"/>
</dbReference>
<dbReference type="InterPro" id="IPR037185">
    <property type="entry name" value="EmrE-like"/>
</dbReference>
<dbReference type="PANTHER" id="PTHR32322:SF9">
    <property type="entry name" value="AMINO-ACID METABOLITE EFFLUX PUMP-RELATED"/>
    <property type="match status" value="1"/>
</dbReference>
<feature type="transmembrane region" description="Helical" evidence="5">
    <location>
        <begin position="21"/>
        <end position="44"/>
    </location>
</feature>
<feature type="transmembrane region" description="Helical" evidence="5">
    <location>
        <begin position="137"/>
        <end position="154"/>
    </location>
</feature>
<name>A0A318T0D6_9RHOB</name>
<evidence type="ECO:0000256" key="3">
    <source>
        <dbReference type="ARBA" id="ARBA00022989"/>
    </source>
</evidence>
<feature type="transmembrane region" description="Helical" evidence="5">
    <location>
        <begin position="198"/>
        <end position="217"/>
    </location>
</feature>
<dbReference type="Pfam" id="PF00892">
    <property type="entry name" value="EamA"/>
    <property type="match status" value="2"/>
</dbReference>
<evidence type="ECO:0000256" key="5">
    <source>
        <dbReference type="SAM" id="Phobius"/>
    </source>
</evidence>
<protein>
    <submittedName>
        <fullName evidence="7">Drug/metabolite transporter (DMT)-like permease</fullName>
    </submittedName>
</protein>
<dbReference type="Proteomes" id="UP000248311">
    <property type="component" value="Unassembled WGS sequence"/>
</dbReference>
<proteinExistence type="predicted"/>
<dbReference type="AlphaFoldDB" id="A0A318T0D6"/>
<comment type="subcellular location">
    <subcellularLocation>
        <location evidence="1">Membrane</location>
        <topology evidence="1">Multi-pass membrane protein</topology>
    </subcellularLocation>
</comment>